<evidence type="ECO:0000256" key="3">
    <source>
        <dbReference type="ARBA" id="ARBA00012438"/>
    </source>
</evidence>
<name>A0A5C6XAC4_9DELT</name>
<dbReference type="SUPFAM" id="SSF47384">
    <property type="entry name" value="Homodimeric domain of signal transducing histidine kinase"/>
    <property type="match status" value="1"/>
</dbReference>
<dbReference type="SUPFAM" id="SSF158472">
    <property type="entry name" value="HAMP domain-like"/>
    <property type="match status" value="1"/>
</dbReference>
<dbReference type="Pfam" id="PF02518">
    <property type="entry name" value="HATPase_c"/>
    <property type="match status" value="1"/>
</dbReference>
<keyword evidence="8" id="KW-0812">Transmembrane</keyword>
<dbReference type="Gene3D" id="1.10.287.130">
    <property type="match status" value="1"/>
</dbReference>
<keyword evidence="8" id="KW-1133">Transmembrane helix</keyword>
<reference evidence="11 12" key="1">
    <citation type="submission" date="2019-08" db="EMBL/GenBank/DDBJ databases">
        <title>Bradymonadales sp. TMQ4.</title>
        <authorList>
            <person name="Liang Q."/>
        </authorList>
    </citation>
    <scope>NUCLEOTIDE SEQUENCE [LARGE SCALE GENOMIC DNA]</scope>
    <source>
        <strain evidence="11 12">TMQ4</strain>
    </source>
</reference>
<evidence type="ECO:0000259" key="9">
    <source>
        <dbReference type="PROSITE" id="PS50109"/>
    </source>
</evidence>
<dbReference type="InterPro" id="IPR003660">
    <property type="entry name" value="HAMP_dom"/>
</dbReference>
<dbReference type="EC" id="2.7.13.3" evidence="3"/>
<evidence type="ECO:0000313" key="11">
    <source>
        <dbReference type="EMBL" id="TXD38836.1"/>
    </source>
</evidence>
<dbReference type="GO" id="GO:0016020">
    <property type="term" value="C:membrane"/>
    <property type="evidence" value="ECO:0007669"/>
    <property type="project" value="UniProtKB-SubCell"/>
</dbReference>
<feature type="coiled-coil region" evidence="7">
    <location>
        <begin position="206"/>
        <end position="243"/>
    </location>
</feature>
<dbReference type="SMART" id="SM00304">
    <property type="entry name" value="HAMP"/>
    <property type="match status" value="1"/>
</dbReference>
<dbReference type="EMBL" id="VOSM01000001">
    <property type="protein sequence ID" value="TXD38836.1"/>
    <property type="molecule type" value="Genomic_DNA"/>
</dbReference>
<organism evidence="11 12">
    <name type="scientific">Lujinxingia vulgaris</name>
    <dbReference type="NCBI Taxonomy" id="2600176"/>
    <lineage>
        <taxon>Bacteria</taxon>
        <taxon>Deltaproteobacteria</taxon>
        <taxon>Bradymonadales</taxon>
        <taxon>Lujinxingiaceae</taxon>
        <taxon>Lujinxingia</taxon>
    </lineage>
</organism>
<evidence type="ECO:0000256" key="6">
    <source>
        <dbReference type="ARBA" id="ARBA00022777"/>
    </source>
</evidence>
<evidence type="ECO:0000313" key="12">
    <source>
        <dbReference type="Proteomes" id="UP000321412"/>
    </source>
</evidence>
<comment type="caution">
    <text evidence="11">The sequence shown here is derived from an EMBL/GenBank/DDBJ whole genome shotgun (WGS) entry which is preliminary data.</text>
</comment>
<dbReference type="PROSITE" id="PS50109">
    <property type="entry name" value="HIS_KIN"/>
    <property type="match status" value="1"/>
</dbReference>
<dbReference type="Pfam" id="PF00512">
    <property type="entry name" value="HisKA"/>
    <property type="match status" value="1"/>
</dbReference>
<keyword evidence="5" id="KW-0808">Transferase</keyword>
<dbReference type="InterPro" id="IPR005467">
    <property type="entry name" value="His_kinase_dom"/>
</dbReference>
<keyword evidence="12" id="KW-1185">Reference proteome</keyword>
<dbReference type="SMART" id="SM00387">
    <property type="entry name" value="HATPase_c"/>
    <property type="match status" value="1"/>
</dbReference>
<dbReference type="InterPro" id="IPR036890">
    <property type="entry name" value="HATPase_C_sf"/>
</dbReference>
<feature type="domain" description="Histidine kinase" evidence="9">
    <location>
        <begin position="252"/>
        <end position="470"/>
    </location>
</feature>
<keyword evidence="8" id="KW-0472">Membrane</keyword>
<comment type="subcellular location">
    <subcellularLocation>
        <location evidence="2">Membrane</location>
    </subcellularLocation>
</comment>
<dbReference type="SMART" id="SM00388">
    <property type="entry name" value="HisKA"/>
    <property type="match status" value="1"/>
</dbReference>
<feature type="transmembrane region" description="Helical" evidence="8">
    <location>
        <begin position="20"/>
        <end position="43"/>
    </location>
</feature>
<dbReference type="GO" id="GO:0000155">
    <property type="term" value="F:phosphorelay sensor kinase activity"/>
    <property type="evidence" value="ECO:0007669"/>
    <property type="project" value="InterPro"/>
</dbReference>
<keyword evidence="6" id="KW-0418">Kinase</keyword>
<dbReference type="InterPro" id="IPR003594">
    <property type="entry name" value="HATPase_dom"/>
</dbReference>
<keyword evidence="7" id="KW-0175">Coiled coil</keyword>
<feature type="domain" description="HAMP" evidence="10">
    <location>
        <begin position="162"/>
        <end position="214"/>
    </location>
</feature>
<dbReference type="PANTHER" id="PTHR43065:SF42">
    <property type="entry name" value="TWO-COMPONENT SENSOR PPRA"/>
    <property type="match status" value="1"/>
</dbReference>
<dbReference type="CDD" id="cd00082">
    <property type="entry name" value="HisKA"/>
    <property type="match status" value="1"/>
</dbReference>
<protein>
    <recommendedName>
        <fullName evidence="3">histidine kinase</fullName>
        <ecNumber evidence="3">2.7.13.3</ecNumber>
    </recommendedName>
</protein>
<dbReference type="PANTHER" id="PTHR43065">
    <property type="entry name" value="SENSOR HISTIDINE KINASE"/>
    <property type="match status" value="1"/>
</dbReference>
<evidence type="ECO:0000256" key="5">
    <source>
        <dbReference type="ARBA" id="ARBA00022679"/>
    </source>
</evidence>
<dbReference type="Gene3D" id="6.10.340.10">
    <property type="match status" value="1"/>
</dbReference>
<gene>
    <name evidence="11" type="ORF">FRC98_00075</name>
</gene>
<comment type="catalytic activity">
    <reaction evidence="1">
        <text>ATP + protein L-histidine = ADP + protein N-phospho-L-histidine.</text>
        <dbReference type="EC" id="2.7.13.3"/>
    </reaction>
</comment>
<evidence type="ECO:0000259" key="10">
    <source>
        <dbReference type="PROSITE" id="PS50885"/>
    </source>
</evidence>
<dbReference type="AlphaFoldDB" id="A0A5C6XAC4"/>
<evidence type="ECO:0000256" key="4">
    <source>
        <dbReference type="ARBA" id="ARBA00022553"/>
    </source>
</evidence>
<sequence length="471" mass="50704">MLPDSRHQSRRGGAPVWGGLRARLSLGLVAVLVVTLALVALGVGQLHTTETRQQLIAEATRHARTLSQMSPPARTPALVALGDQPDVLFAGEIAPDDAPATTPTFGRYAGRPALFAEVAGVWVVLDTTEAQARADASQRALLLYLGLTLLFTTLVGYAFFSFVVMRPLRAIGVATRRAAGGDLASPIKVLPRNEFGEVGRSFNQMLQTLDAQRAELQERVDALERAHLELRQAQDSLIRSEKLAGIGQLAAGVAHEIGNPLAAVMGYVDLLGDRDLDEESAAEVVARTQAQLSRMRGIIRQLLDYSRPDPHAEPEAVALRPIIEEALELARLSRGGRHCTLALRAPDELRPARAVPGELSQIIVNLLLNALDAMRQADTAEPHLLVELQDTGDALILDILDNGPGIPPELRERIFEPFFSTRDPGEGTGLGLAIALRLAERVGGTLTPGQRLLDGQSCGAHFQLRLLPAED</sequence>
<dbReference type="SUPFAM" id="SSF55874">
    <property type="entry name" value="ATPase domain of HSP90 chaperone/DNA topoisomerase II/histidine kinase"/>
    <property type="match status" value="1"/>
</dbReference>
<dbReference type="InterPro" id="IPR036097">
    <property type="entry name" value="HisK_dim/P_sf"/>
</dbReference>
<dbReference type="CDD" id="cd06225">
    <property type="entry name" value="HAMP"/>
    <property type="match status" value="1"/>
</dbReference>
<evidence type="ECO:0000256" key="2">
    <source>
        <dbReference type="ARBA" id="ARBA00004370"/>
    </source>
</evidence>
<evidence type="ECO:0000256" key="1">
    <source>
        <dbReference type="ARBA" id="ARBA00000085"/>
    </source>
</evidence>
<dbReference type="InterPro" id="IPR003661">
    <property type="entry name" value="HisK_dim/P_dom"/>
</dbReference>
<dbReference type="InterPro" id="IPR004358">
    <property type="entry name" value="Sig_transdc_His_kin-like_C"/>
</dbReference>
<dbReference type="OrthoDB" id="9781147at2"/>
<accession>A0A5C6XAC4</accession>
<dbReference type="PRINTS" id="PR00344">
    <property type="entry name" value="BCTRLSENSOR"/>
</dbReference>
<evidence type="ECO:0000256" key="7">
    <source>
        <dbReference type="SAM" id="Coils"/>
    </source>
</evidence>
<evidence type="ECO:0000256" key="8">
    <source>
        <dbReference type="SAM" id="Phobius"/>
    </source>
</evidence>
<keyword evidence="4" id="KW-0597">Phosphoprotein</keyword>
<dbReference type="Pfam" id="PF00672">
    <property type="entry name" value="HAMP"/>
    <property type="match status" value="1"/>
</dbReference>
<feature type="transmembrane region" description="Helical" evidence="8">
    <location>
        <begin position="141"/>
        <end position="160"/>
    </location>
</feature>
<dbReference type="Proteomes" id="UP000321412">
    <property type="component" value="Unassembled WGS sequence"/>
</dbReference>
<proteinExistence type="predicted"/>
<dbReference type="Gene3D" id="3.30.565.10">
    <property type="entry name" value="Histidine kinase-like ATPase, C-terminal domain"/>
    <property type="match status" value="1"/>
</dbReference>
<dbReference type="PROSITE" id="PS50885">
    <property type="entry name" value="HAMP"/>
    <property type="match status" value="1"/>
</dbReference>